<gene>
    <name evidence="1" type="ORF">LCGC14_0890030</name>
</gene>
<evidence type="ECO:0000313" key="1">
    <source>
        <dbReference type="EMBL" id="KKN24913.1"/>
    </source>
</evidence>
<comment type="caution">
    <text evidence="1">The sequence shown here is derived from an EMBL/GenBank/DDBJ whole genome shotgun (WGS) entry which is preliminary data.</text>
</comment>
<proteinExistence type="predicted"/>
<sequence>MPFGLETQYPNLYILIVAAPGKCRKGPTVGLAKRMLSDLQLPVFVDSPTKRALTKFMHKISDTSHFEYAGKSMVQSPPILISKELSSFFAVDPKSMIEVLTDLYDFHADKWEYETSGEGKDTILCPCVNCLFATTPRWMAANLPEDAIGGGFTSRFVLVGAESKYKSVSLPPPINEGLYRDLLLDLGQISKLVGLFKWGEGALELYDEWYESVDSIVKKIKDERLHGNVYRMHTIAIKVAMSLSCSASSDLVITPEKMEQSITLLTDALRNAHLALGAHGRSKTGIDTDRIIRNLRDLYPGSISFKELLRYNYLNTNKEELNTVLEDCRAMGLVTSKLVGEEMHFKYKKGEK</sequence>
<name>A0A0F9S6H5_9ZZZZ</name>
<organism evidence="1">
    <name type="scientific">marine sediment metagenome</name>
    <dbReference type="NCBI Taxonomy" id="412755"/>
    <lineage>
        <taxon>unclassified sequences</taxon>
        <taxon>metagenomes</taxon>
        <taxon>ecological metagenomes</taxon>
    </lineage>
</organism>
<dbReference type="AlphaFoldDB" id="A0A0F9S6H5"/>
<evidence type="ECO:0008006" key="2">
    <source>
        <dbReference type="Google" id="ProtNLM"/>
    </source>
</evidence>
<protein>
    <recommendedName>
        <fullName evidence="2">DUF3987 domain-containing protein</fullName>
    </recommendedName>
</protein>
<reference evidence="1" key="1">
    <citation type="journal article" date="2015" name="Nature">
        <title>Complex archaea that bridge the gap between prokaryotes and eukaryotes.</title>
        <authorList>
            <person name="Spang A."/>
            <person name="Saw J.H."/>
            <person name="Jorgensen S.L."/>
            <person name="Zaremba-Niedzwiedzka K."/>
            <person name="Martijn J."/>
            <person name="Lind A.E."/>
            <person name="van Eijk R."/>
            <person name="Schleper C."/>
            <person name="Guy L."/>
            <person name="Ettema T.J."/>
        </authorList>
    </citation>
    <scope>NUCLEOTIDE SEQUENCE</scope>
</reference>
<dbReference type="EMBL" id="LAZR01002846">
    <property type="protein sequence ID" value="KKN24913.1"/>
    <property type="molecule type" value="Genomic_DNA"/>
</dbReference>
<accession>A0A0F9S6H5</accession>